<feature type="domain" description="Methyl-accepting transducer" evidence="8">
    <location>
        <begin position="419"/>
        <end position="644"/>
    </location>
</feature>
<evidence type="ECO:0000259" key="9">
    <source>
        <dbReference type="PROSITE" id="PS50192"/>
    </source>
</evidence>
<dbReference type="GO" id="GO:0004888">
    <property type="term" value="F:transmembrane signaling receptor activity"/>
    <property type="evidence" value="ECO:0007669"/>
    <property type="project" value="InterPro"/>
</dbReference>
<evidence type="ECO:0000259" key="10">
    <source>
        <dbReference type="PROSITE" id="PS50885"/>
    </source>
</evidence>
<evidence type="ECO:0000256" key="2">
    <source>
        <dbReference type="ARBA" id="ARBA00022519"/>
    </source>
</evidence>
<dbReference type="Gene3D" id="1.10.287.950">
    <property type="entry name" value="Methyl-accepting chemotaxis protein"/>
    <property type="match status" value="1"/>
</dbReference>
<dbReference type="InterPro" id="IPR003660">
    <property type="entry name" value="HAMP_dom"/>
</dbReference>
<dbReference type="PANTHER" id="PTHR32089">
    <property type="entry name" value="METHYL-ACCEPTING CHEMOTAXIS PROTEIN MCPB"/>
    <property type="match status" value="1"/>
</dbReference>
<accession>A0A1C3RF09</accession>
<evidence type="ECO:0000313" key="11">
    <source>
        <dbReference type="EMBL" id="SCA55867.1"/>
    </source>
</evidence>
<feature type="transmembrane region" description="Helical" evidence="7">
    <location>
        <begin position="12"/>
        <end position="32"/>
    </location>
</feature>
<feature type="domain" description="HAMP" evidence="10">
    <location>
        <begin position="325"/>
        <end position="378"/>
    </location>
</feature>
<dbReference type="InterPro" id="IPR004089">
    <property type="entry name" value="MCPsignal_dom"/>
</dbReference>
<keyword evidence="7" id="KW-0812">Transmembrane</keyword>
<evidence type="ECO:0000256" key="6">
    <source>
        <dbReference type="SAM" id="Coils"/>
    </source>
</evidence>
<dbReference type="STRING" id="1867952.MTBPR1_130063"/>
<evidence type="ECO:0000313" key="12">
    <source>
        <dbReference type="Proteomes" id="UP000231658"/>
    </source>
</evidence>
<dbReference type="SMART" id="SM00283">
    <property type="entry name" value="MA"/>
    <property type="match status" value="1"/>
</dbReference>
<dbReference type="GO" id="GO:0005886">
    <property type="term" value="C:plasma membrane"/>
    <property type="evidence" value="ECO:0007669"/>
    <property type="project" value="UniProtKB-SubCell"/>
</dbReference>
<dbReference type="PROSITE" id="PS50192">
    <property type="entry name" value="T_SNARE"/>
    <property type="match status" value="1"/>
</dbReference>
<keyword evidence="2" id="KW-1003">Cell membrane</keyword>
<sequence length="799" mass="87082">MALDRISISHRIYIGFGFLLVALLGLGAFATLQFDKMAGSTEVIGEKINLVGGANEYALSLKELSDTILLYARTQTQDDRKKVDTQLFKTQAVEKNFIRVLKEKDQGDSAAKIEELASVYGETLIPLLLRIENIGASSDMILMGAGELVRSSLKLSENLKNIAANKPEYASLNTQAGVILRASNKAILATMTYGIRPNEENLQGARDATYAVDEALAETKSQMSGLLRRDKKILKFVRRDNDLLKQGYIQFQGSNMGLLNSFETYRNEIETTMGFASSIRQKAINMQNRTTSEVTGQANATITSYVIIMTVVAAFAVILGAFTSQSILGPLRRVTQDMKFLGEGDTEIQVVDRERRDEVGTMAKAVVIFRQNALDVERLTQQRLEDQKREEEKRSASLMAMADTIESETGLVLEKVVSHTKELNGAVGDISGSAQEVSSQAAAVAKEAERSHHLAQSVAEAADHLATSIEQVSTKVGRQRSIADTASQQASSSSQSVQKLSAAADSIGDVVGLINDIAAQTNMLALNATIEAERAGSAGKGFAVVASEVKKLATQTSKATAKIAEQIKGIRYITQDCVSSIEQVNVIIDDMAEISGDVAHSVNEQSEATHRITSNILDSFKVSERLNQSVNNASEEMRGVQNLTGELGMVSRKVVSMVESLEMSLNTAVRCADTLREGQEGDHMALIERDVPVVLKGEGGTFRSKLLDISNNGMALYPPIDVRKGDEFVAEIEGIPGTYMIETLSHRGLESPKTRLRFVAEMEERSEIVQYVAKQWADYLRSEILGAEVVYLSDLHAAE</sequence>
<evidence type="ECO:0000256" key="1">
    <source>
        <dbReference type="ARBA" id="ARBA00004429"/>
    </source>
</evidence>
<dbReference type="InterPro" id="IPR004090">
    <property type="entry name" value="Chemotax_Me-accpt_rcpt"/>
</dbReference>
<keyword evidence="7" id="KW-0472">Membrane</keyword>
<dbReference type="PRINTS" id="PR00260">
    <property type="entry name" value="CHEMTRNSDUCR"/>
</dbReference>
<evidence type="ECO:0000256" key="3">
    <source>
        <dbReference type="ARBA" id="ARBA00023224"/>
    </source>
</evidence>
<organism evidence="11 12">
    <name type="scientific">Candidatus Terasakiella magnetica</name>
    <dbReference type="NCBI Taxonomy" id="1867952"/>
    <lineage>
        <taxon>Bacteria</taxon>
        <taxon>Pseudomonadati</taxon>
        <taxon>Pseudomonadota</taxon>
        <taxon>Alphaproteobacteria</taxon>
        <taxon>Rhodospirillales</taxon>
        <taxon>Terasakiellaceae</taxon>
        <taxon>Terasakiella</taxon>
    </lineage>
</organism>
<proteinExistence type="inferred from homology"/>
<comment type="subcellular location">
    <subcellularLocation>
        <location evidence="1">Cell inner membrane</location>
        <topology evidence="1">Multi-pass membrane protein</topology>
    </subcellularLocation>
</comment>
<dbReference type="PANTHER" id="PTHR32089:SF112">
    <property type="entry name" value="LYSOZYME-LIKE PROTEIN-RELATED"/>
    <property type="match status" value="1"/>
</dbReference>
<dbReference type="AlphaFoldDB" id="A0A1C3RF09"/>
<evidence type="ECO:0000256" key="7">
    <source>
        <dbReference type="SAM" id="Phobius"/>
    </source>
</evidence>
<feature type="domain" description="T-SNARE coiled-coil homology" evidence="9">
    <location>
        <begin position="571"/>
        <end position="633"/>
    </location>
</feature>
<keyword evidence="7" id="KW-1133">Transmembrane helix</keyword>
<keyword evidence="12" id="KW-1185">Reference proteome</keyword>
<keyword evidence="6" id="KW-0175">Coiled coil</keyword>
<dbReference type="EMBL" id="FLYE01000005">
    <property type="protein sequence ID" value="SCA55867.1"/>
    <property type="molecule type" value="Genomic_DNA"/>
</dbReference>
<dbReference type="SMART" id="SM00304">
    <property type="entry name" value="HAMP"/>
    <property type="match status" value="3"/>
</dbReference>
<evidence type="ECO:0000256" key="5">
    <source>
        <dbReference type="PROSITE-ProRule" id="PRU00284"/>
    </source>
</evidence>
<dbReference type="GO" id="GO:0007165">
    <property type="term" value="P:signal transduction"/>
    <property type="evidence" value="ECO:0007669"/>
    <property type="project" value="UniProtKB-KW"/>
</dbReference>
<dbReference type="InterPro" id="IPR000727">
    <property type="entry name" value="T_SNARE_dom"/>
</dbReference>
<name>A0A1C3RF09_9PROT</name>
<keyword evidence="3 5" id="KW-0807">Transducer</keyword>
<dbReference type="OrthoDB" id="3378718at2"/>
<dbReference type="PROSITE" id="PS50885">
    <property type="entry name" value="HAMP"/>
    <property type="match status" value="1"/>
</dbReference>
<protein>
    <submittedName>
        <fullName evidence="11">Putative Methyl-accepting chemotaxis protein</fullName>
    </submittedName>
</protein>
<gene>
    <name evidence="11" type="ORF">MTBPR1_130063</name>
</gene>
<keyword evidence="2" id="KW-0997">Cell inner membrane</keyword>
<evidence type="ECO:0000256" key="4">
    <source>
        <dbReference type="ARBA" id="ARBA00029447"/>
    </source>
</evidence>
<evidence type="ECO:0000259" key="8">
    <source>
        <dbReference type="PROSITE" id="PS50111"/>
    </source>
</evidence>
<dbReference type="Pfam" id="PF00672">
    <property type="entry name" value="HAMP"/>
    <property type="match status" value="1"/>
</dbReference>
<reference evidence="11 12" key="1">
    <citation type="submission" date="2016-07" db="EMBL/GenBank/DDBJ databases">
        <authorList>
            <person name="Lefevre C.T."/>
        </authorList>
    </citation>
    <scope>NUCLEOTIDE SEQUENCE [LARGE SCALE GENOMIC DNA]</scope>
    <source>
        <strain evidence="11">PR1</strain>
    </source>
</reference>
<dbReference type="SUPFAM" id="SSF58104">
    <property type="entry name" value="Methyl-accepting chemotaxis protein (MCP) signaling domain"/>
    <property type="match status" value="1"/>
</dbReference>
<dbReference type="Gene3D" id="6.10.340.10">
    <property type="match status" value="1"/>
</dbReference>
<dbReference type="RefSeq" id="WP_069186565.1">
    <property type="nucleotide sequence ID" value="NZ_FLYE01000005.1"/>
</dbReference>
<feature type="coiled-coil region" evidence="6">
    <location>
        <begin position="374"/>
        <end position="401"/>
    </location>
</feature>
<dbReference type="GO" id="GO:0006935">
    <property type="term" value="P:chemotaxis"/>
    <property type="evidence" value="ECO:0007669"/>
    <property type="project" value="InterPro"/>
</dbReference>
<comment type="similarity">
    <text evidence="4">Belongs to the methyl-accepting chemotaxis (MCP) protein family.</text>
</comment>
<dbReference type="Proteomes" id="UP000231658">
    <property type="component" value="Unassembled WGS sequence"/>
</dbReference>
<dbReference type="Pfam" id="PF00015">
    <property type="entry name" value="MCPsignal"/>
    <property type="match status" value="1"/>
</dbReference>
<dbReference type="PROSITE" id="PS50111">
    <property type="entry name" value="CHEMOTAXIS_TRANSDUC_2"/>
    <property type="match status" value="1"/>
</dbReference>